<dbReference type="PANTHER" id="PTHR35336">
    <property type="entry name" value="ADENOSYLCOBINAMIDE AMIDOHYDROLASE"/>
    <property type="match status" value="1"/>
</dbReference>
<dbReference type="AlphaFoldDB" id="A0A650CPF2"/>
<dbReference type="OrthoDB" id="39225at2157"/>
<dbReference type="InterPro" id="IPR002808">
    <property type="entry name" value="AdoCbi_amidolase"/>
</dbReference>
<proteinExistence type="predicted"/>
<name>A0A650CPF2_9CREN</name>
<dbReference type="Proteomes" id="UP000423396">
    <property type="component" value="Chromosome"/>
</dbReference>
<dbReference type="KEGG" id="sazo:D1868_06740"/>
<reference evidence="1 2" key="1">
    <citation type="submission" date="2019-10" db="EMBL/GenBank/DDBJ databases">
        <title>Genome Sequences from Six Type Strain Members of the Archaeal Family Sulfolobaceae: Acidianus ambivalens, Acidianus infernus, Metallosphaera prunae, Stygiolobus azoricus, Sulfolobus metallicus, and Sulfurisphaera ohwakuensis.</title>
        <authorList>
            <person name="Counts J.A."/>
            <person name="Kelly R.M."/>
        </authorList>
    </citation>
    <scope>NUCLEOTIDE SEQUENCE [LARGE SCALE GENOMIC DNA]</scope>
    <source>
        <strain evidence="1 2">FC6</strain>
    </source>
</reference>
<dbReference type="InterPro" id="IPR052209">
    <property type="entry name" value="CbiZ"/>
</dbReference>
<evidence type="ECO:0000313" key="2">
    <source>
        <dbReference type="Proteomes" id="UP000423396"/>
    </source>
</evidence>
<protein>
    <submittedName>
        <fullName evidence="1">CoF synthetase</fullName>
    </submittedName>
</protein>
<organism evidence="1 2">
    <name type="scientific">Stygiolobus azoricus</name>
    <dbReference type="NCBI Taxonomy" id="41675"/>
    <lineage>
        <taxon>Archaea</taxon>
        <taxon>Thermoproteota</taxon>
        <taxon>Thermoprotei</taxon>
        <taxon>Sulfolobales</taxon>
        <taxon>Sulfolobaceae</taxon>
        <taxon>Stygiolobus</taxon>
    </lineage>
</organism>
<gene>
    <name evidence="1" type="ORF">D1868_06740</name>
</gene>
<evidence type="ECO:0000313" key="1">
    <source>
        <dbReference type="EMBL" id="QGR19720.1"/>
    </source>
</evidence>
<dbReference type="GeneID" id="42798753"/>
<dbReference type="EMBL" id="CP045483">
    <property type="protein sequence ID" value="QGR19720.1"/>
    <property type="molecule type" value="Genomic_DNA"/>
</dbReference>
<accession>A0A650CPF2</accession>
<dbReference type="PANTHER" id="PTHR35336:SF5">
    <property type="entry name" value="ADENOSYLCOBINAMIDE AMIDOHYDROLASE"/>
    <property type="match status" value="1"/>
</dbReference>
<sequence>MSTDLELHEFLLSRKYITLTSALYPEGISYVRKIKLILVSKDYCRNAFEDVDKVKEEEAVVFMTAARKFRFERREWGELFISAGIDKSGEDAGCTINIGAFVNYPLSVNGLVDLVRTVTEAKSGALRQFNLTGTVSDAIAVGALPGKEFFAGPGTVIGKSVAKDVRNMLRELLITPE</sequence>
<keyword evidence="2" id="KW-1185">Reference proteome</keyword>
<dbReference type="RefSeq" id="WP_156006773.1">
    <property type="nucleotide sequence ID" value="NZ_CP045483.1"/>
</dbReference>
<dbReference type="Pfam" id="PF01955">
    <property type="entry name" value="CbiZ"/>
    <property type="match status" value="1"/>
</dbReference>